<organism evidence="4 5">
    <name type="scientific">Xenoophorus captivus</name>
    <dbReference type="NCBI Taxonomy" id="1517983"/>
    <lineage>
        <taxon>Eukaryota</taxon>
        <taxon>Metazoa</taxon>
        <taxon>Chordata</taxon>
        <taxon>Craniata</taxon>
        <taxon>Vertebrata</taxon>
        <taxon>Euteleostomi</taxon>
        <taxon>Actinopterygii</taxon>
        <taxon>Neopterygii</taxon>
        <taxon>Teleostei</taxon>
        <taxon>Neoteleostei</taxon>
        <taxon>Acanthomorphata</taxon>
        <taxon>Ovalentaria</taxon>
        <taxon>Atherinomorphae</taxon>
        <taxon>Cyprinodontiformes</taxon>
        <taxon>Goodeidae</taxon>
        <taxon>Xenoophorus</taxon>
    </lineage>
</organism>
<keyword evidence="1" id="KW-0677">Repeat</keyword>
<evidence type="ECO:0000313" key="5">
    <source>
        <dbReference type="Proteomes" id="UP001434883"/>
    </source>
</evidence>
<sequence length="147" mass="16327">VVQLLLSSNMVVALLEDERKEPMDSAYTTPLHLAARNGHKDVIRLLLKAGIDINKTSKSGTALHEASLYGKTEVVRLLLDVSRFWDAGVDVNIRNTYNQTALDIVNQFTASHASKDIKQLLRGQSPHLFSHEPSEVLQGSSQRSNHE</sequence>
<gene>
    <name evidence="4" type="primary">CASKIN2</name>
    <name evidence="4" type="ORF">XENOCAPTIV_006612</name>
</gene>
<evidence type="ECO:0000313" key="4">
    <source>
        <dbReference type="EMBL" id="MEQ2201034.1"/>
    </source>
</evidence>
<dbReference type="PANTHER" id="PTHR24174">
    <property type="entry name" value="ANKYRIN REPEAT AND STERILE ALPHA MOTIF DOMAIN-CONTAINING PROTEIN 1"/>
    <property type="match status" value="1"/>
</dbReference>
<keyword evidence="2 3" id="KW-0040">ANK repeat</keyword>
<dbReference type="SUPFAM" id="SSF48403">
    <property type="entry name" value="Ankyrin repeat"/>
    <property type="match status" value="1"/>
</dbReference>
<proteinExistence type="predicted"/>
<dbReference type="PANTHER" id="PTHR24174:SF18">
    <property type="entry name" value="CASKIN-2"/>
    <property type="match status" value="1"/>
</dbReference>
<dbReference type="InterPro" id="IPR033635">
    <property type="entry name" value="ANKS1/Caskin"/>
</dbReference>
<evidence type="ECO:0000256" key="1">
    <source>
        <dbReference type="ARBA" id="ARBA00022737"/>
    </source>
</evidence>
<feature type="non-terminal residue" evidence="4">
    <location>
        <position position="1"/>
    </location>
</feature>
<dbReference type="PROSITE" id="PS50088">
    <property type="entry name" value="ANK_REPEAT"/>
    <property type="match status" value="1"/>
</dbReference>
<dbReference type="InterPro" id="IPR002110">
    <property type="entry name" value="Ankyrin_rpt"/>
</dbReference>
<dbReference type="Proteomes" id="UP001434883">
    <property type="component" value="Unassembled WGS sequence"/>
</dbReference>
<keyword evidence="5" id="KW-1185">Reference proteome</keyword>
<evidence type="ECO:0000256" key="3">
    <source>
        <dbReference type="PROSITE-ProRule" id="PRU00023"/>
    </source>
</evidence>
<dbReference type="Gene3D" id="1.25.40.20">
    <property type="entry name" value="Ankyrin repeat-containing domain"/>
    <property type="match status" value="1"/>
</dbReference>
<dbReference type="PROSITE" id="PS50297">
    <property type="entry name" value="ANK_REP_REGION"/>
    <property type="match status" value="1"/>
</dbReference>
<dbReference type="InterPro" id="IPR036770">
    <property type="entry name" value="Ankyrin_rpt-contain_sf"/>
</dbReference>
<evidence type="ECO:0000256" key="2">
    <source>
        <dbReference type="ARBA" id="ARBA00023043"/>
    </source>
</evidence>
<reference evidence="4 5" key="1">
    <citation type="submission" date="2021-06" db="EMBL/GenBank/DDBJ databases">
        <authorList>
            <person name="Palmer J.M."/>
        </authorList>
    </citation>
    <scope>NUCLEOTIDE SEQUENCE [LARGE SCALE GENOMIC DNA]</scope>
    <source>
        <strain evidence="4 5">XC_2019</strain>
        <tissue evidence="4">Muscle</tissue>
    </source>
</reference>
<protein>
    <submittedName>
        <fullName evidence="4">Caskin-2</fullName>
    </submittedName>
</protein>
<comment type="caution">
    <text evidence="4">The sequence shown here is derived from an EMBL/GenBank/DDBJ whole genome shotgun (WGS) entry which is preliminary data.</text>
</comment>
<dbReference type="Pfam" id="PF12796">
    <property type="entry name" value="Ank_2"/>
    <property type="match status" value="1"/>
</dbReference>
<name>A0ABV0QYV1_9TELE</name>
<accession>A0ABV0QYV1</accession>
<dbReference type="SMART" id="SM00248">
    <property type="entry name" value="ANK"/>
    <property type="match status" value="2"/>
</dbReference>
<dbReference type="EMBL" id="JAHRIN010026944">
    <property type="protein sequence ID" value="MEQ2201034.1"/>
    <property type="molecule type" value="Genomic_DNA"/>
</dbReference>
<feature type="repeat" description="ANK" evidence="3">
    <location>
        <begin position="26"/>
        <end position="58"/>
    </location>
</feature>